<sequence>MERIEPEIADSNMATKVWSVTEFCSRHRLDDEEETRLLRLFGPFATACELMYNAKRAPKFR</sequence>
<organism evidence="1 3">
    <name type="scientific">Rhizobium sullae</name>
    <name type="common">Rhizobium hedysari</name>
    <dbReference type="NCBI Taxonomy" id="50338"/>
    <lineage>
        <taxon>Bacteria</taxon>
        <taxon>Pseudomonadati</taxon>
        <taxon>Pseudomonadota</taxon>
        <taxon>Alphaproteobacteria</taxon>
        <taxon>Hyphomicrobiales</taxon>
        <taxon>Rhizobiaceae</taxon>
        <taxon>Rhizobium/Agrobacterium group</taxon>
        <taxon>Rhizobium</taxon>
    </lineage>
</organism>
<evidence type="ECO:0000313" key="1">
    <source>
        <dbReference type="EMBL" id="PKA39647.1"/>
    </source>
</evidence>
<reference evidence="2" key="3">
    <citation type="submission" date="2022-09" db="EMBL/GenBank/DDBJ databases">
        <title>Australian commercial rhizobial inoculants.</title>
        <authorList>
            <person name="Kohlmeier M.G."/>
            <person name="O'Hara G.W."/>
            <person name="Colombi E."/>
            <person name="Ramsay J.P."/>
            <person name="Terpolilli J."/>
        </authorList>
    </citation>
    <scope>NUCLEOTIDE SEQUENCE</scope>
    <source>
        <strain evidence="2">WSM1592</strain>
    </source>
</reference>
<gene>
    <name evidence="1" type="ORF">CWR43_30745</name>
    <name evidence="2" type="ORF">N2599_08905</name>
</gene>
<keyword evidence="4" id="KW-1185">Reference proteome</keyword>
<evidence type="ECO:0000313" key="3">
    <source>
        <dbReference type="Proteomes" id="UP000232164"/>
    </source>
</evidence>
<dbReference type="EMBL" id="CP104143">
    <property type="protein sequence ID" value="UWU16090.1"/>
    <property type="molecule type" value="Genomic_DNA"/>
</dbReference>
<dbReference type="Proteomes" id="UP000232164">
    <property type="component" value="Unassembled WGS sequence"/>
</dbReference>
<proteinExistence type="predicted"/>
<reference evidence="1 3" key="1">
    <citation type="submission" date="2017-11" db="EMBL/GenBank/DDBJ databases">
        <authorList>
            <person name="Han C.G."/>
        </authorList>
    </citation>
    <scope>NUCLEOTIDE SEQUENCE [LARGE SCALE GENOMIC DNA]</scope>
    <source>
        <strain evidence="1 3">HCNT1</strain>
    </source>
</reference>
<dbReference type="AlphaFoldDB" id="A0A2N0D0R3"/>
<dbReference type="EMBL" id="PIQN01000026">
    <property type="protein sequence ID" value="PKA39647.1"/>
    <property type="molecule type" value="Genomic_DNA"/>
</dbReference>
<protein>
    <submittedName>
        <fullName evidence="1">Uncharacterized protein</fullName>
    </submittedName>
</protein>
<name>A0A2N0D0R3_RHISU</name>
<dbReference type="Proteomes" id="UP001060123">
    <property type="component" value="Chromosome"/>
</dbReference>
<dbReference type="RefSeq" id="WP_027509453.1">
    <property type="nucleotide sequence ID" value="NZ_CP104143.1"/>
</dbReference>
<accession>A0A2N0D0R3</accession>
<evidence type="ECO:0000313" key="2">
    <source>
        <dbReference type="EMBL" id="UWU16090.1"/>
    </source>
</evidence>
<reference evidence="1 3" key="2">
    <citation type="submission" date="2017-12" db="EMBL/GenBank/DDBJ databases">
        <title>Genome sequence of Rhizobium sullae HCNT1 isolated from Sulla coronaria nodules and featuring peculiar denitrification phenotypes.</title>
        <authorList>
            <person name="De Diego-Diaz B."/>
            <person name="Treu L."/>
            <person name="Campanaro S."/>
            <person name="Da Silva Duarte V."/>
            <person name="Basaglia M."/>
            <person name="Favaro L."/>
            <person name="Casella S."/>
            <person name="Squartini A."/>
        </authorList>
    </citation>
    <scope>NUCLEOTIDE SEQUENCE [LARGE SCALE GENOMIC DNA]</scope>
    <source>
        <strain evidence="1 3">HCNT1</strain>
    </source>
</reference>
<evidence type="ECO:0000313" key="4">
    <source>
        <dbReference type="Proteomes" id="UP001060123"/>
    </source>
</evidence>